<proteinExistence type="predicted"/>
<dbReference type="EMBL" id="CAJJDM010000057">
    <property type="protein sequence ID" value="CAD8076499.1"/>
    <property type="molecule type" value="Genomic_DNA"/>
</dbReference>
<keyword evidence="3" id="KW-1185">Reference proteome</keyword>
<dbReference type="Proteomes" id="UP000688137">
    <property type="component" value="Unassembled WGS sequence"/>
</dbReference>
<accession>A0A8S1M9L2</accession>
<dbReference type="AlphaFoldDB" id="A0A8S1M9L2"/>
<evidence type="ECO:0000313" key="2">
    <source>
        <dbReference type="EMBL" id="CAD8076499.1"/>
    </source>
</evidence>
<keyword evidence="1" id="KW-0175">Coiled coil</keyword>
<evidence type="ECO:0000313" key="3">
    <source>
        <dbReference type="Proteomes" id="UP000688137"/>
    </source>
</evidence>
<name>A0A8S1M9L2_PARPR</name>
<dbReference type="OMA" id="MKSKENY"/>
<evidence type="ECO:0000256" key="1">
    <source>
        <dbReference type="SAM" id="Coils"/>
    </source>
</evidence>
<feature type="coiled-coil region" evidence="1">
    <location>
        <begin position="121"/>
        <end position="148"/>
    </location>
</feature>
<reference evidence="2" key="1">
    <citation type="submission" date="2021-01" db="EMBL/GenBank/DDBJ databases">
        <authorList>
            <consortium name="Genoscope - CEA"/>
            <person name="William W."/>
        </authorList>
    </citation>
    <scope>NUCLEOTIDE SEQUENCE</scope>
</reference>
<sequence length="408" mass="48978">MQLDLYKERQQQNENSQQVKAAEAFQSLVQYMNELTDIVNKIKLKNEAEFVIAYQNHMKKIKAELKELRNKTEEQHSIQTQNKINVTNNENELVYFREECLKLYQKVEMKSKENYELRYKLTELQKTNDFLEQQIKSLMKKIKLQEIDKEILPIVQLDQIFCTTTPVNQQKYHKRKLTEYQPKVELSSSLSKHHQSSIKEMFPVDELNKENIKYNDIVDKFTKYVTIIEQKYQNQNKILNERVQKLLISQNKKSIIRSDLEYCFLECVDAVRREIQKKRPLGNFQQYQSYLDTIQDFQQFYKEDKIKILELVVSNEKLLVFIYQKLFPNHVNLVLQSIKEDKNLKTFLDESFKHSVTMNNNNNDESINVNHLMTQYKIEAPKTTREVRSISLNKQLEMRKGKLLFKQY</sequence>
<dbReference type="PANTHER" id="PTHR40515">
    <property type="entry name" value="CILIA- AND FLAGELLA-ASSOCIATED PROTEIN 157"/>
    <property type="match status" value="1"/>
</dbReference>
<dbReference type="PANTHER" id="PTHR40515:SF1">
    <property type="entry name" value="CILIA- AND FLAGELLA-ASSOCIATED PROTEIN 157"/>
    <property type="match status" value="1"/>
</dbReference>
<comment type="caution">
    <text evidence="2">The sequence shown here is derived from an EMBL/GenBank/DDBJ whole genome shotgun (WGS) entry which is preliminary data.</text>
</comment>
<protein>
    <submittedName>
        <fullName evidence="2">Uncharacterized protein</fullName>
    </submittedName>
</protein>
<organism evidence="2 3">
    <name type="scientific">Paramecium primaurelia</name>
    <dbReference type="NCBI Taxonomy" id="5886"/>
    <lineage>
        <taxon>Eukaryota</taxon>
        <taxon>Sar</taxon>
        <taxon>Alveolata</taxon>
        <taxon>Ciliophora</taxon>
        <taxon>Intramacronucleata</taxon>
        <taxon>Oligohymenophorea</taxon>
        <taxon>Peniculida</taxon>
        <taxon>Parameciidae</taxon>
        <taxon>Paramecium</taxon>
    </lineage>
</organism>
<gene>
    <name evidence="2" type="ORF">PPRIM_AZ9-3.1.T0560169</name>
</gene>
<feature type="coiled-coil region" evidence="1">
    <location>
        <begin position="51"/>
        <end position="78"/>
    </location>
</feature>